<comment type="similarity">
    <text evidence="5">Belongs to the QueA family.</text>
</comment>
<dbReference type="PANTHER" id="PTHR30307">
    <property type="entry name" value="S-ADENOSYLMETHIONINE:TRNA RIBOSYLTRANSFERASE-ISOMERASE"/>
    <property type="match status" value="1"/>
</dbReference>
<comment type="pathway">
    <text evidence="5">tRNA modification; tRNA-queuosine biosynthesis.</text>
</comment>
<dbReference type="NCBIfam" id="TIGR00113">
    <property type="entry name" value="queA"/>
    <property type="match status" value="1"/>
</dbReference>
<dbReference type="InterPro" id="IPR036100">
    <property type="entry name" value="QueA_sf"/>
</dbReference>
<dbReference type="Gene3D" id="3.40.1780.10">
    <property type="entry name" value="QueA-like"/>
    <property type="match status" value="2"/>
</dbReference>
<reference evidence="6 7" key="1">
    <citation type="submission" date="2023-12" db="EMBL/GenBank/DDBJ databases">
        <title>Baltic Sea Cyanobacteria.</title>
        <authorList>
            <person name="Delbaje E."/>
            <person name="Fewer D.P."/>
            <person name="Shishido T.K."/>
        </authorList>
    </citation>
    <scope>NUCLEOTIDE SEQUENCE [LARGE SCALE GENOMIC DNA]</scope>
    <source>
        <strain evidence="6 7">UHCC 0281</strain>
    </source>
</reference>
<keyword evidence="7" id="KW-1185">Reference proteome</keyword>
<dbReference type="RefSeq" id="WP_323355445.1">
    <property type="nucleotide sequence ID" value="NZ_JAYGHY010000003.1"/>
</dbReference>
<comment type="function">
    <text evidence="5">Transfers and isomerizes the ribose moiety from AdoMet to the 7-aminomethyl group of 7-deazaguanine (preQ1-tRNA) to give epoxyqueuosine (oQ-tRNA).</text>
</comment>
<dbReference type="PANTHER" id="PTHR30307:SF0">
    <property type="entry name" value="S-ADENOSYLMETHIONINE:TRNA RIBOSYLTRANSFERASE-ISOMERASE"/>
    <property type="match status" value="1"/>
</dbReference>
<sequence length="380" mass="40738">MPDPADGLLSSYAFALPQELIAQRPVEPRHGARLLALEAPSAADPAAAAARHLSVWDLQEELEPGDLLVVNDTRVLRARLAARRASGGAVELLLVEPRGDGLWLCLARPAKRLRPDEVLEVVAPGEPPLPVRIEGTDLESGGRFVRFPPGCADAAAIEPLLERYGSMPLPPYIEPGEGMDDSRYQTRYAARPGAVAAPTAGLHLSDELLEALRARGVQRATVTLHVGLGTFRPLEGEDLRGLTLHSEWVEVSGELVQAVASCRARGGRVIAVGTTCVRSLEGVAALNGGRLLPHTGPVNLVIQPGFHFAVVQGLLTNFHLPRSSLLLLVSALVGRRRLLNLYAEAIERNYRFFSYGDAMWIPPEAVLETARPGGKGSPVA</sequence>
<dbReference type="EMBL" id="JAYGHY010000003">
    <property type="protein sequence ID" value="MEA5441195.1"/>
    <property type="molecule type" value="Genomic_DNA"/>
</dbReference>
<dbReference type="GO" id="GO:0051075">
    <property type="term" value="F:S-adenosylmethionine:tRNA ribosyltransferase-isomerase activity"/>
    <property type="evidence" value="ECO:0007669"/>
    <property type="project" value="UniProtKB-EC"/>
</dbReference>
<evidence type="ECO:0000256" key="4">
    <source>
        <dbReference type="ARBA" id="ARBA00022785"/>
    </source>
</evidence>
<evidence type="ECO:0000256" key="5">
    <source>
        <dbReference type="HAMAP-Rule" id="MF_00113"/>
    </source>
</evidence>
<dbReference type="InterPro" id="IPR042119">
    <property type="entry name" value="QueA_dom2"/>
</dbReference>
<evidence type="ECO:0000256" key="2">
    <source>
        <dbReference type="ARBA" id="ARBA00022679"/>
    </source>
</evidence>
<dbReference type="InterPro" id="IPR042118">
    <property type="entry name" value="QueA_dom1"/>
</dbReference>
<dbReference type="NCBIfam" id="NF001140">
    <property type="entry name" value="PRK00147.1"/>
    <property type="match status" value="1"/>
</dbReference>
<dbReference type="InterPro" id="IPR003699">
    <property type="entry name" value="QueA"/>
</dbReference>
<proteinExistence type="inferred from homology"/>
<comment type="caution">
    <text evidence="6">The sequence shown here is derived from an EMBL/GenBank/DDBJ whole genome shotgun (WGS) entry which is preliminary data.</text>
</comment>
<gene>
    <name evidence="5 6" type="primary">queA</name>
    <name evidence="6" type="ORF">VB739_01350</name>
</gene>
<protein>
    <recommendedName>
        <fullName evidence="5">S-adenosylmethionine:tRNA ribosyltransferase-isomerase</fullName>
        <ecNumber evidence="5">2.4.99.17</ecNumber>
    </recommendedName>
    <alternativeName>
        <fullName evidence="5">Queuosine biosynthesis protein QueA</fullName>
    </alternativeName>
</protein>
<keyword evidence="2 5" id="KW-0808">Transferase</keyword>
<keyword evidence="1 5" id="KW-0963">Cytoplasm</keyword>
<keyword evidence="3 5" id="KW-0949">S-adenosyl-L-methionine</keyword>
<name>A0ABU5SRT8_9CYAN</name>
<dbReference type="SUPFAM" id="SSF111337">
    <property type="entry name" value="QueA-like"/>
    <property type="match status" value="1"/>
</dbReference>
<dbReference type="Gene3D" id="2.40.10.240">
    <property type="entry name" value="QueA-like"/>
    <property type="match status" value="1"/>
</dbReference>
<keyword evidence="6" id="KW-0328">Glycosyltransferase</keyword>
<evidence type="ECO:0000256" key="3">
    <source>
        <dbReference type="ARBA" id="ARBA00022691"/>
    </source>
</evidence>
<comment type="catalytic activity">
    <reaction evidence="5">
        <text>7-aminomethyl-7-carbaguanosine(34) in tRNA + S-adenosyl-L-methionine = epoxyqueuosine(34) in tRNA + adenine + L-methionine + 2 H(+)</text>
        <dbReference type="Rhea" id="RHEA:32155"/>
        <dbReference type="Rhea" id="RHEA-COMP:10342"/>
        <dbReference type="Rhea" id="RHEA-COMP:18582"/>
        <dbReference type="ChEBI" id="CHEBI:15378"/>
        <dbReference type="ChEBI" id="CHEBI:16708"/>
        <dbReference type="ChEBI" id="CHEBI:57844"/>
        <dbReference type="ChEBI" id="CHEBI:59789"/>
        <dbReference type="ChEBI" id="CHEBI:82833"/>
        <dbReference type="ChEBI" id="CHEBI:194443"/>
        <dbReference type="EC" id="2.4.99.17"/>
    </reaction>
</comment>
<evidence type="ECO:0000313" key="7">
    <source>
        <dbReference type="Proteomes" id="UP001302329"/>
    </source>
</evidence>
<keyword evidence="4 5" id="KW-0671">Queuosine biosynthesis</keyword>
<accession>A0ABU5SRT8</accession>
<dbReference type="Pfam" id="PF02547">
    <property type="entry name" value="Queuosine_synth"/>
    <property type="match status" value="1"/>
</dbReference>
<evidence type="ECO:0000313" key="6">
    <source>
        <dbReference type="EMBL" id="MEA5441195.1"/>
    </source>
</evidence>
<dbReference type="EC" id="2.4.99.17" evidence="5"/>
<dbReference type="HAMAP" id="MF_00113">
    <property type="entry name" value="QueA"/>
    <property type="match status" value="1"/>
</dbReference>
<organism evidence="6 7">
    <name type="scientific">Cyanobium gracile UHCC 0281</name>
    <dbReference type="NCBI Taxonomy" id="3110309"/>
    <lineage>
        <taxon>Bacteria</taxon>
        <taxon>Bacillati</taxon>
        <taxon>Cyanobacteriota</taxon>
        <taxon>Cyanophyceae</taxon>
        <taxon>Synechococcales</taxon>
        <taxon>Prochlorococcaceae</taxon>
        <taxon>Cyanobium</taxon>
    </lineage>
</organism>
<comment type="subunit">
    <text evidence="5">Monomer.</text>
</comment>
<dbReference type="Proteomes" id="UP001302329">
    <property type="component" value="Unassembled WGS sequence"/>
</dbReference>
<evidence type="ECO:0000256" key="1">
    <source>
        <dbReference type="ARBA" id="ARBA00022490"/>
    </source>
</evidence>
<comment type="subcellular location">
    <subcellularLocation>
        <location evidence="5">Cytoplasm</location>
    </subcellularLocation>
</comment>